<name>A0A4Y2E915_ARAVE</name>
<reference evidence="1 2" key="1">
    <citation type="journal article" date="2019" name="Sci. Rep.">
        <title>Orb-weaving spider Araneus ventricosus genome elucidates the spidroin gene catalogue.</title>
        <authorList>
            <person name="Kono N."/>
            <person name="Nakamura H."/>
            <person name="Ohtoshi R."/>
            <person name="Moran D.A.P."/>
            <person name="Shinohara A."/>
            <person name="Yoshida Y."/>
            <person name="Fujiwara M."/>
            <person name="Mori M."/>
            <person name="Tomita M."/>
            <person name="Arakawa K."/>
        </authorList>
    </citation>
    <scope>NUCLEOTIDE SEQUENCE [LARGE SCALE GENOMIC DNA]</scope>
</reference>
<proteinExistence type="predicted"/>
<evidence type="ECO:0000313" key="2">
    <source>
        <dbReference type="Proteomes" id="UP000499080"/>
    </source>
</evidence>
<dbReference type="AlphaFoldDB" id="A0A4Y2E915"/>
<comment type="caution">
    <text evidence="1">The sequence shown here is derived from an EMBL/GenBank/DDBJ whole genome shotgun (WGS) entry which is preliminary data.</text>
</comment>
<keyword evidence="2" id="KW-1185">Reference proteome</keyword>
<protein>
    <submittedName>
        <fullName evidence="1">Uncharacterized protein</fullName>
    </submittedName>
</protein>
<gene>
    <name evidence="1" type="ORF">AVEN_11030_1</name>
</gene>
<dbReference type="Proteomes" id="UP000499080">
    <property type="component" value="Unassembled WGS sequence"/>
</dbReference>
<dbReference type="EMBL" id="BGPR01091727">
    <property type="protein sequence ID" value="GBM24508.1"/>
    <property type="molecule type" value="Genomic_DNA"/>
</dbReference>
<accession>A0A4Y2E915</accession>
<organism evidence="1 2">
    <name type="scientific">Araneus ventricosus</name>
    <name type="common">Orbweaver spider</name>
    <name type="synonym">Epeira ventricosa</name>
    <dbReference type="NCBI Taxonomy" id="182803"/>
    <lineage>
        <taxon>Eukaryota</taxon>
        <taxon>Metazoa</taxon>
        <taxon>Ecdysozoa</taxon>
        <taxon>Arthropoda</taxon>
        <taxon>Chelicerata</taxon>
        <taxon>Arachnida</taxon>
        <taxon>Araneae</taxon>
        <taxon>Araneomorphae</taxon>
        <taxon>Entelegynae</taxon>
        <taxon>Araneoidea</taxon>
        <taxon>Araneidae</taxon>
        <taxon>Araneus</taxon>
    </lineage>
</organism>
<sequence>MHISLPPTVDFRFYFQHDLPSKRGANLVKSLDVPPSLLRGLKWESEHEALEFDFVGISAFPIRYAIFNQFLKLPFLFPSSVPKFPVWKRCELPA</sequence>
<evidence type="ECO:0000313" key="1">
    <source>
        <dbReference type="EMBL" id="GBM24508.1"/>
    </source>
</evidence>